<dbReference type="Proteomes" id="UP000694941">
    <property type="component" value="Unplaced"/>
</dbReference>
<keyword evidence="3" id="KW-0732">Signal</keyword>
<evidence type="ECO:0000256" key="3">
    <source>
        <dbReference type="SAM" id="SignalP"/>
    </source>
</evidence>
<reference evidence="5" key="1">
    <citation type="submission" date="2025-08" db="UniProtKB">
        <authorList>
            <consortium name="RefSeq"/>
        </authorList>
    </citation>
    <scope>IDENTIFICATION</scope>
    <source>
        <tissue evidence="5">Muscle</tissue>
    </source>
</reference>
<accession>A0ABM1RV95</accession>
<organism evidence="4 5">
    <name type="scientific">Limulus polyphemus</name>
    <name type="common">Atlantic horseshoe crab</name>
    <dbReference type="NCBI Taxonomy" id="6850"/>
    <lineage>
        <taxon>Eukaryota</taxon>
        <taxon>Metazoa</taxon>
        <taxon>Ecdysozoa</taxon>
        <taxon>Arthropoda</taxon>
        <taxon>Chelicerata</taxon>
        <taxon>Merostomata</taxon>
        <taxon>Xiphosura</taxon>
        <taxon>Limulidae</taxon>
        <taxon>Limulus</taxon>
    </lineage>
</organism>
<dbReference type="RefSeq" id="XP_022235300.1">
    <property type="nucleotide sequence ID" value="XM_022379592.1"/>
</dbReference>
<feature type="coiled-coil region" evidence="1">
    <location>
        <begin position="213"/>
        <end position="243"/>
    </location>
</feature>
<feature type="region of interest" description="Disordered" evidence="2">
    <location>
        <begin position="125"/>
        <end position="160"/>
    </location>
</feature>
<evidence type="ECO:0000256" key="2">
    <source>
        <dbReference type="SAM" id="MobiDB-lite"/>
    </source>
</evidence>
<evidence type="ECO:0000313" key="4">
    <source>
        <dbReference type="Proteomes" id="UP000694941"/>
    </source>
</evidence>
<keyword evidence="4" id="KW-1185">Reference proteome</keyword>
<keyword evidence="1" id="KW-0175">Coiled coil</keyword>
<evidence type="ECO:0000313" key="5">
    <source>
        <dbReference type="RefSeq" id="XP_022235300.1"/>
    </source>
</evidence>
<protein>
    <submittedName>
        <fullName evidence="5">Uncharacterized protein LOC106474273</fullName>
    </submittedName>
</protein>
<dbReference type="GeneID" id="106474273"/>
<feature type="signal peptide" evidence="3">
    <location>
        <begin position="1"/>
        <end position="21"/>
    </location>
</feature>
<proteinExistence type="predicted"/>
<feature type="chain" id="PRO_5045039602" evidence="3">
    <location>
        <begin position="22"/>
        <end position="265"/>
    </location>
</feature>
<sequence length="265" mass="30443">MRITMLTEFFLLAVLTRCYLATPLPREQGSEKRLQEHEISNEVQQLDQLRGQHGQDVAFLETESIKSENINGHQQASKTKENTAIENNKVLANWKQTQEMNQEPNEQKPHSWTKTDVDIPLLGIHKTNVDNSDDSDKYGPNEKQKKDTVNWKLPGAGDTNSNDYDTKFSGLQYSPEDLADYILRTDDEKGVAMAIEELLTEGLMTREQAIAYLQEVKTELNYMREQYEQAHRLEEMAEEKEIKRGQQEAIQAVLGDVSTRRVIES</sequence>
<gene>
    <name evidence="5" type="primary">LOC106474273</name>
</gene>
<evidence type="ECO:0000256" key="1">
    <source>
        <dbReference type="SAM" id="Coils"/>
    </source>
</evidence>
<name>A0ABM1RV95_LIMPO</name>
<feature type="compositionally biased region" description="Basic and acidic residues" evidence="2">
    <location>
        <begin position="134"/>
        <end position="149"/>
    </location>
</feature>